<name>X1LTQ0_9ZZZZ</name>
<dbReference type="SUPFAM" id="SSF51556">
    <property type="entry name" value="Metallo-dependent hydrolases"/>
    <property type="match status" value="1"/>
</dbReference>
<feature type="domain" description="Amidohydrolase-related" evidence="1">
    <location>
        <begin position="6"/>
        <end position="145"/>
    </location>
</feature>
<feature type="non-terminal residue" evidence="2">
    <location>
        <position position="1"/>
    </location>
</feature>
<dbReference type="InterPro" id="IPR032466">
    <property type="entry name" value="Metal_Hydrolase"/>
</dbReference>
<dbReference type="EMBL" id="BARV01009935">
    <property type="protein sequence ID" value="GAI05800.1"/>
    <property type="molecule type" value="Genomic_DNA"/>
</dbReference>
<evidence type="ECO:0000313" key="2">
    <source>
        <dbReference type="EMBL" id="GAI05800.1"/>
    </source>
</evidence>
<organism evidence="2">
    <name type="scientific">marine sediment metagenome</name>
    <dbReference type="NCBI Taxonomy" id="412755"/>
    <lineage>
        <taxon>unclassified sequences</taxon>
        <taxon>metagenomes</taxon>
        <taxon>ecological metagenomes</taxon>
    </lineage>
</organism>
<comment type="caution">
    <text evidence="2">The sequence shown here is derived from an EMBL/GenBank/DDBJ whole genome shotgun (WGS) entry which is preliminary data.</text>
</comment>
<evidence type="ECO:0000259" key="1">
    <source>
        <dbReference type="Pfam" id="PF04909"/>
    </source>
</evidence>
<dbReference type="AlphaFoldDB" id="X1LTQ0"/>
<protein>
    <recommendedName>
        <fullName evidence="1">Amidohydrolase-related domain-containing protein</fullName>
    </recommendedName>
</protein>
<dbReference type="GO" id="GO:0016787">
    <property type="term" value="F:hydrolase activity"/>
    <property type="evidence" value="ECO:0007669"/>
    <property type="project" value="InterPro"/>
</dbReference>
<reference evidence="2" key="1">
    <citation type="journal article" date="2014" name="Front. Microbiol.">
        <title>High frequency of phylogenetically diverse reductive dehalogenase-homologous genes in deep subseafloor sedimentary metagenomes.</title>
        <authorList>
            <person name="Kawai M."/>
            <person name="Futagami T."/>
            <person name="Toyoda A."/>
            <person name="Takaki Y."/>
            <person name="Nishi S."/>
            <person name="Hori S."/>
            <person name="Arai W."/>
            <person name="Tsubouchi T."/>
            <person name="Morono Y."/>
            <person name="Uchiyama I."/>
            <person name="Ito T."/>
            <person name="Fujiyama A."/>
            <person name="Inagaki F."/>
            <person name="Takami H."/>
        </authorList>
    </citation>
    <scope>NUCLEOTIDE SEQUENCE</scope>
    <source>
        <strain evidence="2">Expedition CK06-06</strain>
    </source>
</reference>
<dbReference type="InterPro" id="IPR006680">
    <property type="entry name" value="Amidohydro-rel"/>
</dbReference>
<dbReference type="Gene3D" id="3.20.20.140">
    <property type="entry name" value="Metal-dependent hydrolases"/>
    <property type="match status" value="1"/>
</dbReference>
<sequence>IEETTRRIVSRAVDLGIEIVKIHLVEYEAIDNLTEGFPDVTWILPHMGCYGQWDQLERYCKLARAKENVYLDTSAFARYDRLGEAIQWAGVEKVTFASDGHQFSPLVEKAKIETLRLPTPFRTVRLSDHELELILGGNMARLLGL</sequence>
<dbReference type="Pfam" id="PF04909">
    <property type="entry name" value="Amidohydro_2"/>
    <property type="match status" value="1"/>
</dbReference>
<gene>
    <name evidence="2" type="ORF">S06H3_19406</name>
</gene>
<accession>X1LTQ0</accession>
<proteinExistence type="predicted"/>